<dbReference type="Proteomes" id="UP000682877">
    <property type="component" value="Chromosome 2"/>
</dbReference>
<feature type="region of interest" description="Disordered" evidence="6">
    <location>
        <begin position="1"/>
        <end position="22"/>
    </location>
</feature>
<dbReference type="InterPro" id="IPR037363">
    <property type="entry name" value="Sec13/Seh1_fam"/>
</dbReference>
<dbReference type="GO" id="GO:1904263">
    <property type="term" value="P:positive regulation of TORC1 signaling"/>
    <property type="evidence" value="ECO:0007669"/>
    <property type="project" value="TreeGrafter"/>
</dbReference>
<accession>A0A8S1ZKV1</accession>
<evidence type="ECO:0000256" key="2">
    <source>
        <dbReference type="ARBA" id="ARBA00022448"/>
    </source>
</evidence>
<keyword evidence="4" id="KW-0677">Repeat</keyword>
<dbReference type="EMBL" id="LR999452">
    <property type="protein sequence ID" value="CAE5962195.1"/>
    <property type="molecule type" value="Genomic_DNA"/>
</dbReference>
<comment type="subcellular location">
    <subcellularLocation>
        <location evidence="1">Nucleus envelope</location>
    </subcellularLocation>
</comment>
<keyword evidence="8" id="KW-1185">Reference proteome</keyword>
<name>A0A8S1ZKV1_ARAAE</name>
<evidence type="ECO:0000256" key="3">
    <source>
        <dbReference type="ARBA" id="ARBA00022574"/>
    </source>
</evidence>
<protein>
    <submittedName>
        <fullName evidence="7">Uncharacterized protein</fullName>
    </submittedName>
</protein>
<feature type="compositionally biased region" description="Polar residues" evidence="6">
    <location>
        <begin position="1"/>
        <end position="10"/>
    </location>
</feature>
<evidence type="ECO:0000256" key="1">
    <source>
        <dbReference type="ARBA" id="ARBA00004259"/>
    </source>
</evidence>
<reference evidence="7" key="1">
    <citation type="submission" date="2021-01" db="EMBL/GenBank/DDBJ databases">
        <authorList>
            <person name="Bezrukov I."/>
        </authorList>
    </citation>
    <scope>NUCLEOTIDE SEQUENCE</scope>
</reference>
<keyword evidence="3" id="KW-0853">WD repeat</keyword>
<dbReference type="GO" id="GO:0035859">
    <property type="term" value="C:Seh1-associated complex"/>
    <property type="evidence" value="ECO:0007669"/>
    <property type="project" value="TreeGrafter"/>
</dbReference>
<dbReference type="GO" id="GO:0005198">
    <property type="term" value="F:structural molecule activity"/>
    <property type="evidence" value="ECO:0007669"/>
    <property type="project" value="InterPro"/>
</dbReference>
<keyword evidence="5" id="KW-0539">Nucleus</keyword>
<dbReference type="GO" id="GO:0034198">
    <property type="term" value="P:cellular response to amino acid starvation"/>
    <property type="evidence" value="ECO:0007669"/>
    <property type="project" value="TreeGrafter"/>
</dbReference>
<dbReference type="AlphaFoldDB" id="A0A8S1ZKV1"/>
<proteinExistence type="predicted"/>
<sequence>MKSASEQRQSLPPEKSEGSVAEIEEEAKLREGVGAAVDEASISVSLMQELAKYESAEREVRRLLWIIMENESNEEKEIMKSRFEDAKANGKAFVREMLQASDKERALEVVKKERRTTDHGVQKFKLEPLRFPIGAANDKTRCYVYMKGSKDNSWNLNCSVILQSIANGEDSTHTHALEWKLCKSMKNKCSQVLDVQFGVSRKSLKMVAAYSDGYLWFFELLNPLELKNWQLQAKFQNVIDSLSTLGKPSSLPASVSWNPRKGEEQEPSFVFAFNSDSPHLNCAVTET</sequence>
<dbReference type="GO" id="GO:0031080">
    <property type="term" value="C:nuclear pore outer ring"/>
    <property type="evidence" value="ECO:0007669"/>
    <property type="project" value="TreeGrafter"/>
</dbReference>
<evidence type="ECO:0000313" key="7">
    <source>
        <dbReference type="EMBL" id="CAE5962195.1"/>
    </source>
</evidence>
<evidence type="ECO:0000256" key="6">
    <source>
        <dbReference type="SAM" id="MobiDB-lite"/>
    </source>
</evidence>
<evidence type="ECO:0000256" key="5">
    <source>
        <dbReference type="ARBA" id="ARBA00023242"/>
    </source>
</evidence>
<dbReference type="PANTHER" id="PTHR11024:SF3">
    <property type="entry name" value="NUCLEOPORIN SEH1"/>
    <property type="match status" value="1"/>
</dbReference>
<dbReference type="Gene3D" id="2.130.10.10">
    <property type="entry name" value="YVTN repeat-like/Quinoprotein amine dehydrogenase"/>
    <property type="match status" value="1"/>
</dbReference>
<evidence type="ECO:0000313" key="8">
    <source>
        <dbReference type="Proteomes" id="UP000682877"/>
    </source>
</evidence>
<dbReference type="InterPro" id="IPR015943">
    <property type="entry name" value="WD40/YVTN_repeat-like_dom_sf"/>
</dbReference>
<keyword evidence="2" id="KW-0813">Transport</keyword>
<evidence type="ECO:0000256" key="4">
    <source>
        <dbReference type="ARBA" id="ARBA00022737"/>
    </source>
</evidence>
<organism evidence="7 8">
    <name type="scientific">Arabidopsis arenosa</name>
    <name type="common">Sand rock-cress</name>
    <name type="synonym">Cardaminopsis arenosa</name>
    <dbReference type="NCBI Taxonomy" id="38785"/>
    <lineage>
        <taxon>Eukaryota</taxon>
        <taxon>Viridiplantae</taxon>
        <taxon>Streptophyta</taxon>
        <taxon>Embryophyta</taxon>
        <taxon>Tracheophyta</taxon>
        <taxon>Spermatophyta</taxon>
        <taxon>Magnoliopsida</taxon>
        <taxon>eudicotyledons</taxon>
        <taxon>Gunneridae</taxon>
        <taxon>Pentapetalae</taxon>
        <taxon>rosids</taxon>
        <taxon>malvids</taxon>
        <taxon>Brassicales</taxon>
        <taxon>Brassicaceae</taxon>
        <taxon>Camelineae</taxon>
        <taxon>Arabidopsis</taxon>
    </lineage>
</organism>
<gene>
    <name evidence="7" type="ORF">AARE701A_LOCUS3990</name>
</gene>
<dbReference type="PANTHER" id="PTHR11024">
    <property type="entry name" value="NUCLEAR PORE COMPLEX PROTEIN SEC13 / SEH1 FAMILY MEMBER"/>
    <property type="match status" value="1"/>
</dbReference>